<proteinExistence type="predicted"/>
<dbReference type="EMBL" id="AVOT02078597">
    <property type="protein sequence ID" value="MBW0566113.1"/>
    <property type="molecule type" value="Genomic_DNA"/>
</dbReference>
<sequence length="257" mass="29828">QEESIDITTKSEEYERLNEILNDTVENSHYNKNDYAQETPKSNKGSSKAIKKHNFDQSESVLPQDLIDPSLRFNQLLITGATHKKKFNNFEKSQIYFPSNFKNIDPRILMEGISGENKSYPNMENIDPRLTREELDLAKTMENPIGGNDQNQVKDIPFFLEEEPLKMEFPCHSSTRKDMECSSSTVQNINEAYMDESRYKNSINSLNQLTIEKELNQQKALRPEYRSLGEAYNNFNIEKEINSKLKKLKSIRNNATN</sequence>
<evidence type="ECO:0000313" key="3">
    <source>
        <dbReference type="Proteomes" id="UP000765509"/>
    </source>
</evidence>
<feature type="region of interest" description="Disordered" evidence="1">
    <location>
        <begin position="22"/>
        <end position="50"/>
    </location>
</feature>
<evidence type="ECO:0000256" key="1">
    <source>
        <dbReference type="SAM" id="MobiDB-lite"/>
    </source>
</evidence>
<feature type="non-terminal residue" evidence="2">
    <location>
        <position position="1"/>
    </location>
</feature>
<dbReference type="AlphaFoldDB" id="A0A9Q3JPN9"/>
<accession>A0A9Q3JPN9</accession>
<comment type="caution">
    <text evidence="2">The sequence shown here is derived from an EMBL/GenBank/DDBJ whole genome shotgun (WGS) entry which is preliminary data.</text>
</comment>
<name>A0A9Q3JPN9_9BASI</name>
<feature type="compositionally biased region" description="Polar residues" evidence="1">
    <location>
        <begin position="24"/>
        <end position="46"/>
    </location>
</feature>
<protein>
    <submittedName>
        <fullName evidence="2">Uncharacterized protein</fullName>
    </submittedName>
</protein>
<organism evidence="2 3">
    <name type="scientific">Austropuccinia psidii MF-1</name>
    <dbReference type="NCBI Taxonomy" id="1389203"/>
    <lineage>
        <taxon>Eukaryota</taxon>
        <taxon>Fungi</taxon>
        <taxon>Dikarya</taxon>
        <taxon>Basidiomycota</taxon>
        <taxon>Pucciniomycotina</taxon>
        <taxon>Pucciniomycetes</taxon>
        <taxon>Pucciniales</taxon>
        <taxon>Sphaerophragmiaceae</taxon>
        <taxon>Austropuccinia</taxon>
    </lineage>
</organism>
<gene>
    <name evidence="2" type="ORF">O181_105828</name>
</gene>
<reference evidence="2" key="1">
    <citation type="submission" date="2021-03" db="EMBL/GenBank/DDBJ databases">
        <title>Draft genome sequence of rust myrtle Austropuccinia psidii MF-1, a brazilian biotype.</title>
        <authorList>
            <person name="Quecine M.C."/>
            <person name="Pachon D.M.R."/>
            <person name="Bonatelli M.L."/>
            <person name="Correr F.H."/>
            <person name="Franceschini L.M."/>
            <person name="Leite T.F."/>
            <person name="Margarido G.R.A."/>
            <person name="Almeida C.A."/>
            <person name="Ferrarezi J.A."/>
            <person name="Labate C.A."/>
        </authorList>
    </citation>
    <scope>NUCLEOTIDE SEQUENCE</scope>
    <source>
        <strain evidence="2">MF-1</strain>
    </source>
</reference>
<evidence type="ECO:0000313" key="2">
    <source>
        <dbReference type="EMBL" id="MBW0566113.1"/>
    </source>
</evidence>
<keyword evidence="3" id="KW-1185">Reference proteome</keyword>
<dbReference type="Proteomes" id="UP000765509">
    <property type="component" value="Unassembled WGS sequence"/>
</dbReference>